<dbReference type="Pfam" id="PF00773">
    <property type="entry name" value="RNB"/>
    <property type="match status" value="1"/>
</dbReference>
<dbReference type="STRING" id="40754.THII_3099"/>
<dbReference type="CDD" id="cd04471">
    <property type="entry name" value="S1_RNase_R"/>
    <property type="match status" value="1"/>
</dbReference>
<dbReference type="KEGG" id="tig:THII_3099"/>
<dbReference type="PANTHER" id="PTHR23355">
    <property type="entry name" value="RIBONUCLEASE"/>
    <property type="match status" value="1"/>
</dbReference>
<dbReference type="EC" id="3.1.13.1" evidence="8"/>
<dbReference type="GO" id="GO:0005829">
    <property type="term" value="C:cytosol"/>
    <property type="evidence" value="ECO:0007669"/>
    <property type="project" value="UniProtKB-ARBA"/>
</dbReference>
<dbReference type="InterPro" id="IPR013223">
    <property type="entry name" value="RNase_B_OB_dom"/>
</dbReference>
<name>A0A090BVT1_9GAMM</name>
<dbReference type="InterPro" id="IPR011805">
    <property type="entry name" value="RNase_R"/>
</dbReference>
<comment type="function">
    <text evidence="8">3'-5' exoribonuclease that releases 5'-nucleoside monophosphates and is involved in maturation of structured RNAs.</text>
</comment>
<evidence type="ECO:0000256" key="5">
    <source>
        <dbReference type="ARBA" id="ARBA00022801"/>
    </source>
</evidence>
<dbReference type="Gene3D" id="2.40.50.140">
    <property type="entry name" value="Nucleic acid-binding proteins"/>
    <property type="match status" value="2"/>
</dbReference>
<evidence type="ECO:0000256" key="1">
    <source>
        <dbReference type="ARBA" id="ARBA00001849"/>
    </source>
</evidence>
<organism evidence="10 11">
    <name type="scientific">Thioploca ingrica</name>
    <dbReference type="NCBI Taxonomy" id="40754"/>
    <lineage>
        <taxon>Bacteria</taxon>
        <taxon>Pseudomonadati</taxon>
        <taxon>Pseudomonadota</taxon>
        <taxon>Gammaproteobacteria</taxon>
        <taxon>Thiotrichales</taxon>
        <taxon>Thiotrichaceae</taxon>
        <taxon>Thioploca</taxon>
    </lineage>
</organism>
<dbReference type="HAMAP" id="MF_01895">
    <property type="entry name" value="RNase_R"/>
    <property type="match status" value="1"/>
</dbReference>
<dbReference type="GO" id="GO:0008859">
    <property type="term" value="F:exoribonuclease II activity"/>
    <property type="evidence" value="ECO:0007669"/>
    <property type="project" value="UniProtKB-UniRule"/>
</dbReference>
<dbReference type="InterPro" id="IPR011129">
    <property type="entry name" value="CSD"/>
</dbReference>
<comment type="subcellular location">
    <subcellularLocation>
        <location evidence="2 8">Cytoplasm</location>
    </subcellularLocation>
</comment>
<proteinExistence type="inferred from homology"/>
<dbReference type="Pfam" id="PF00575">
    <property type="entry name" value="S1"/>
    <property type="match status" value="1"/>
</dbReference>
<keyword evidence="3 8" id="KW-0963">Cytoplasm</keyword>
<evidence type="ECO:0000256" key="7">
    <source>
        <dbReference type="ARBA" id="ARBA00022884"/>
    </source>
</evidence>
<dbReference type="PROSITE" id="PS50126">
    <property type="entry name" value="S1"/>
    <property type="match status" value="1"/>
</dbReference>
<accession>A0A090BVT1</accession>
<dbReference type="SUPFAM" id="SSF50249">
    <property type="entry name" value="Nucleic acid-binding proteins"/>
    <property type="match status" value="3"/>
</dbReference>
<evidence type="ECO:0000313" key="10">
    <source>
        <dbReference type="EMBL" id="BAP57396.1"/>
    </source>
</evidence>
<protein>
    <recommendedName>
        <fullName evidence="8">Ribonuclease R</fullName>
        <shortName evidence="8">RNase R</shortName>
        <ecNumber evidence="8">3.1.13.1</ecNumber>
    </recommendedName>
</protein>
<dbReference type="InterPro" id="IPR012340">
    <property type="entry name" value="NA-bd_OB-fold"/>
</dbReference>
<dbReference type="NCBIfam" id="TIGR00358">
    <property type="entry name" value="3_prime_RNase"/>
    <property type="match status" value="1"/>
</dbReference>
<dbReference type="EMBL" id="AP014633">
    <property type="protein sequence ID" value="BAP57396.1"/>
    <property type="molecule type" value="Genomic_DNA"/>
</dbReference>
<dbReference type="AlphaFoldDB" id="A0A090BVT1"/>
<evidence type="ECO:0000256" key="6">
    <source>
        <dbReference type="ARBA" id="ARBA00022839"/>
    </source>
</evidence>
<dbReference type="SMART" id="SM00316">
    <property type="entry name" value="S1"/>
    <property type="match status" value="2"/>
</dbReference>
<sequence>MSRQKNSPSVDPFIERETQKYQHPIPSREFIMQQLAEVGKPMTFARIAKLFDLNDKPELEALRRRLRAMERDGQVVRNRRKGYGLAKKMDLVRGRVIGHPDGYGFLVADEGGEDLFLSEREMRTLTHGDRALVNIIGIDYRGRREGALVEVLERNTREVVGRFCHKKGQNVAFVEPDNRRLRHNILIEGKKNRGNAKNGQIVLAQILEPPTKYNPPFGKIIEVIGDHRAPGMEIDIAIRAHELPYTWPETLLAELDQFNSTIPEKMLKEREDLRALPFVTIDGEDSYDFDDAVYCEPRGKGWLLRVAIADVSAYVKMGSAVDLEAQNRGNSVYFPNRVVPMLPEVLSNELCSLKPEQDRLCLVCELAIDFYGRTRRTHFMPAIMRSAARLTYTEVAEVLAGNETHFRYPQLLPQLHNLSKLYQLLLKRRKKRGAIEFETIEPRIIFDDQQKIAQIVALARNDAHKLIEELMLVANVATAEWLTAQHLPLLYRIHESPSEEKLTALRRFLGELGLRLDGKEQPQAHHYAKVLEKVQTRADFHLIQTVLLRSLKLAIYSPHNEGHFGLAYPAYTHFTSPIRRYPDLLVHRAIHHGLQYQQTGKEFPYSKEDMEILAEHCTMTERRAEEATRDAISWLKCEYMQDKVGLEFEGLVTGVTSFGLFVELDGIFVDGLVHVTALKDDYYHFDPIGHRLYGESTGIVYRLADRLRVKVVRVDVEDKKIDFELIR</sequence>
<dbReference type="Pfam" id="PF17876">
    <property type="entry name" value="CSD2"/>
    <property type="match status" value="1"/>
</dbReference>
<keyword evidence="11" id="KW-1185">Reference proteome</keyword>
<dbReference type="OrthoDB" id="9764149at2"/>
<evidence type="ECO:0000256" key="2">
    <source>
        <dbReference type="ARBA" id="ARBA00004496"/>
    </source>
</evidence>
<dbReference type="GO" id="GO:0006402">
    <property type="term" value="P:mRNA catabolic process"/>
    <property type="evidence" value="ECO:0007669"/>
    <property type="project" value="TreeGrafter"/>
</dbReference>
<gene>
    <name evidence="8" type="primary">rnr</name>
    <name evidence="10" type="ORF">THII_3099</name>
</gene>
<evidence type="ECO:0000256" key="4">
    <source>
        <dbReference type="ARBA" id="ARBA00022722"/>
    </source>
</evidence>
<dbReference type="Pfam" id="PF08461">
    <property type="entry name" value="WHD_RNase_R"/>
    <property type="match status" value="1"/>
</dbReference>
<keyword evidence="6 8" id="KW-0269">Exonuclease</keyword>
<dbReference type="InterPro" id="IPR001900">
    <property type="entry name" value="RNase_II/R"/>
</dbReference>
<dbReference type="InterPro" id="IPR040476">
    <property type="entry name" value="CSD2"/>
</dbReference>
<dbReference type="PANTHER" id="PTHR23355:SF9">
    <property type="entry name" value="DIS3-LIKE EXONUCLEASE 2"/>
    <property type="match status" value="1"/>
</dbReference>
<dbReference type="InterPro" id="IPR013668">
    <property type="entry name" value="RNase_R_HTH_12"/>
</dbReference>
<feature type="domain" description="S1 motif" evidence="9">
    <location>
        <begin position="645"/>
        <end position="726"/>
    </location>
</feature>
<comment type="similarity">
    <text evidence="8">Belongs to the RNR ribonuclease family. RNase R subfamily.</text>
</comment>
<keyword evidence="7 8" id="KW-0694">RNA-binding</keyword>
<dbReference type="InterPro" id="IPR022966">
    <property type="entry name" value="RNase_II/R_CS"/>
</dbReference>
<dbReference type="NCBIfam" id="TIGR02063">
    <property type="entry name" value="RNase_R"/>
    <property type="match status" value="1"/>
</dbReference>
<evidence type="ECO:0000256" key="8">
    <source>
        <dbReference type="HAMAP-Rule" id="MF_01895"/>
    </source>
</evidence>
<evidence type="ECO:0000313" key="11">
    <source>
        <dbReference type="Proteomes" id="UP000031623"/>
    </source>
</evidence>
<evidence type="ECO:0000259" key="9">
    <source>
        <dbReference type="PROSITE" id="PS50126"/>
    </source>
</evidence>
<dbReference type="InterPro" id="IPR050180">
    <property type="entry name" value="RNR_Ribonuclease"/>
</dbReference>
<dbReference type="Pfam" id="PF08206">
    <property type="entry name" value="OB_RNB"/>
    <property type="match status" value="1"/>
</dbReference>
<dbReference type="PROSITE" id="PS01175">
    <property type="entry name" value="RIBONUCLEASE_II"/>
    <property type="match status" value="1"/>
</dbReference>
<dbReference type="InterPro" id="IPR004476">
    <property type="entry name" value="RNase_II/RNase_R"/>
</dbReference>
<comment type="catalytic activity">
    <reaction evidence="1 8">
        <text>Exonucleolytic cleavage in the 3'- to 5'-direction to yield nucleoside 5'-phosphates.</text>
        <dbReference type="EC" id="3.1.13.1"/>
    </reaction>
</comment>
<dbReference type="GO" id="GO:0003723">
    <property type="term" value="F:RNA binding"/>
    <property type="evidence" value="ECO:0007669"/>
    <property type="project" value="UniProtKB-UniRule"/>
</dbReference>
<evidence type="ECO:0000256" key="3">
    <source>
        <dbReference type="ARBA" id="ARBA00022490"/>
    </source>
</evidence>
<dbReference type="SMART" id="SM00955">
    <property type="entry name" value="RNB"/>
    <property type="match status" value="1"/>
</dbReference>
<dbReference type="InterPro" id="IPR003029">
    <property type="entry name" value="S1_domain"/>
</dbReference>
<dbReference type="SMART" id="SM00357">
    <property type="entry name" value="CSP"/>
    <property type="match status" value="1"/>
</dbReference>
<dbReference type="Proteomes" id="UP000031623">
    <property type="component" value="Chromosome"/>
</dbReference>
<reference evidence="10 11" key="1">
    <citation type="journal article" date="2014" name="ISME J.">
        <title>Ecophysiology of Thioploca ingrica as revealed by the complete genome sequence supplemented with proteomic evidence.</title>
        <authorList>
            <person name="Kojima H."/>
            <person name="Ogura Y."/>
            <person name="Yamamoto N."/>
            <person name="Togashi T."/>
            <person name="Mori H."/>
            <person name="Watanabe T."/>
            <person name="Nemoto F."/>
            <person name="Kurokawa K."/>
            <person name="Hayashi T."/>
            <person name="Fukui M."/>
        </authorList>
    </citation>
    <scope>NUCLEOTIDE SEQUENCE [LARGE SCALE GENOMIC DNA]</scope>
</reference>
<keyword evidence="4 8" id="KW-0540">Nuclease</keyword>
<dbReference type="HOGENOM" id="CLU_002333_7_0_6"/>
<keyword evidence="5 8" id="KW-0378">Hydrolase</keyword>